<dbReference type="AlphaFoldDB" id="A0A4Q2RFM3"/>
<evidence type="ECO:0000256" key="7">
    <source>
        <dbReference type="ARBA" id="ARBA00023056"/>
    </source>
</evidence>
<accession>A0A4Q2RFM3</accession>
<dbReference type="SUPFAM" id="SSF53756">
    <property type="entry name" value="UDP-Glycosyltransferase/glycogen phosphorylase"/>
    <property type="match status" value="1"/>
</dbReference>
<dbReference type="InterPro" id="IPR011835">
    <property type="entry name" value="GS/SS"/>
</dbReference>
<protein>
    <recommendedName>
        <fullName evidence="8">Glycogen synthase</fullName>
        <ecNumber evidence="8">2.4.1.21</ecNumber>
    </recommendedName>
    <alternativeName>
        <fullName evidence="8">Starch [bacterial glycogen] synthase</fullName>
    </alternativeName>
</protein>
<keyword evidence="12" id="KW-1185">Reference proteome</keyword>
<dbReference type="UniPathway" id="UPA00164"/>
<dbReference type="GO" id="GO:0005829">
    <property type="term" value="C:cytosol"/>
    <property type="evidence" value="ECO:0007669"/>
    <property type="project" value="TreeGrafter"/>
</dbReference>
<evidence type="ECO:0000259" key="10">
    <source>
        <dbReference type="Pfam" id="PF08323"/>
    </source>
</evidence>
<dbReference type="OrthoDB" id="9808590at2"/>
<comment type="catalytic activity">
    <reaction evidence="1 8">
        <text>[(1-&gt;4)-alpha-D-glucosyl](n) + ADP-alpha-D-glucose = [(1-&gt;4)-alpha-D-glucosyl](n+1) + ADP + H(+)</text>
        <dbReference type="Rhea" id="RHEA:18189"/>
        <dbReference type="Rhea" id="RHEA-COMP:9584"/>
        <dbReference type="Rhea" id="RHEA-COMP:9587"/>
        <dbReference type="ChEBI" id="CHEBI:15378"/>
        <dbReference type="ChEBI" id="CHEBI:15444"/>
        <dbReference type="ChEBI" id="CHEBI:57498"/>
        <dbReference type="ChEBI" id="CHEBI:456216"/>
        <dbReference type="EC" id="2.4.1.21"/>
    </reaction>
</comment>
<dbReference type="EC" id="2.4.1.21" evidence="8"/>
<keyword evidence="5 8" id="KW-0328">Glycosyltransferase</keyword>
<evidence type="ECO:0000313" key="12">
    <source>
        <dbReference type="Proteomes" id="UP000289411"/>
    </source>
</evidence>
<evidence type="ECO:0000256" key="6">
    <source>
        <dbReference type="ARBA" id="ARBA00022679"/>
    </source>
</evidence>
<dbReference type="Gene3D" id="3.40.50.2000">
    <property type="entry name" value="Glycogen Phosphorylase B"/>
    <property type="match status" value="2"/>
</dbReference>
<keyword evidence="6 8" id="KW-0808">Transferase</keyword>
<comment type="similarity">
    <text evidence="4 8">Belongs to the glycosyltransferase 1 family. Bacterial/plant glycogen synthase subfamily.</text>
</comment>
<gene>
    <name evidence="8 11" type="primary">glgA</name>
    <name evidence="11" type="ORF">D3272_07020</name>
</gene>
<dbReference type="GO" id="GO:0005978">
    <property type="term" value="P:glycogen biosynthetic process"/>
    <property type="evidence" value="ECO:0007669"/>
    <property type="project" value="UniProtKB-UniRule"/>
</dbReference>
<evidence type="ECO:0000256" key="1">
    <source>
        <dbReference type="ARBA" id="ARBA00001478"/>
    </source>
</evidence>
<feature type="domain" description="Glycosyl transferase family 1" evidence="9">
    <location>
        <begin position="320"/>
        <end position="437"/>
    </location>
</feature>
<dbReference type="GO" id="GO:0009011">
    <property type="term" value="F:alpha-1,4-glucan glucosyltransferase (ADP-glucose donor) activity"/>
    <property type="evidence" value="ECO:0007669"/>
    <property type="project" value="UniProtKB-UniRule"/>
</dbReference>
<dbReference type="Proteomes" id="UP000289411">
    <property type="component" value="Unassembled WGS sequence"/>
</dbReference>
<dbReference type="PANTHER" id="PTHR45825:SF11">
    <property type="entry name" value="ALPHA AMYLASE DOMAIN-CONTAINING PROTEIN"/>
    <property type="match status" value="1"/>
</dbReference>
<dbReference type="InterPro" id="IPR013534">
    <property type="entry name" value="Starch_synth_cat_dom"/>
</dbReference>
<keyword evidence="7 8" id="KW-0320">Glycogen biosynthesis</keyword>
<dbReference type="EMBL" id="QYBC01000005">
    <property type="protein sequence ID" value="RYB06141.1"/>
    <property type="molecule type" value="Genomic_DNA"/>
</dbReference>
<organism evidence="11 12">
    <name type="scientific">Lichenibacterium ramalinae</name>
    <dbReference type="NCBI Taxonomy" id="2316527"/>
    <lineage>
        <taxon>Bacteria</taxon>
        <taxon>Pseudomonadati</taxon>
        <taxon>Pseudomonadota</taxon>
        <taxon>Alphaproteobacteria</taxon>
        <taxon>Hyphomicrobiales</taxon>
        <taxon>Lichenihabitantaceae</taxon>
        <taxon>Lichenibacterium</taxon>
    </lineage>
</organism>
<dbReference type="InterPro" id="IPR001296">
    <property type="entry name" value="Glyco_trans_1"/>
</dbReference>
<feature type="binding site" evidence="8">
    <location>
        <position position="43"/>
    </location>
    <ligand>
        <name>ADP-alpha-D-glucose</name>
        <dbReference type="ChEBI" id="CHEBI:57498"/>
    </ligand>
</feature>
<evidence type="ECO:0000259" key="9">
    <source>
        <dbReference type="Pfam" id="PF00534"/>
    </source>
</evidence>
<reference evidence="11 12" key="1">
    <citation type="submission" date="2018-09" db="EMBL/GenBank/DDBJ databases">
        <authorList>
            <person name="Grouzdev D.S."/>
            <person name="Krutkina M.S."/>
        </authorList>
    </citation>
    <scope>NUCLEOTIDE SEQUENCE [LARGE SCALE GENOMIC DNA]</scope>
    <source>
        <strain evidence="11 12">RmlP001</strain>
    </source>
</reference>
<comment type="pathway">
    <text evidence="3 8">Glycan biosynthesis; glycogen biosynthesis.</text>
</comment>
<dbReference type="NCBIfam" id="NF001899">
    <property type="entry name" value="PRK00654.1-2"/>
    <property type="match status" value="1"/>
</dbReference>
<comment type="caution">
    <text evidence="11">The sequence shown here is derived from an EMBL/GenBank/DDBJ whole genome shotgun (WGS) entry which is preliminary data.</text>
</comment>
<evidence type="ECO:0000256" key="2">
    <source>
        <dbReference type="ARBA" id="ARBA00002764"/>
    </source>
</evidence>
<sequence>MPLADAPPATDLRALTDDGVAELTAARTISVLSVVSEVSPLVRTGGLADVAGALPAALAAEGVAMRTLVPGYPEVLDRLRGAETVATLPDLFGGPARLLAGEAAGLDLIAIDAPHLYRRGGDPYVAADGSDWPDNGARFGALGLVAARIGQGLIPGYRPDVVHGHDWQAGLAPAFLHFAPGPKPPTVMTIHNLAFPGQFPSSMMDVLGLPWEAFRPDGVEYHGTLSYLKAGLFYADRVTTVSPSYAGEIMTHESGMGFDGLLRGRASTVSGVRNGIDDAVWDPAGDPDIPARYAVGDMAGRALNKDALQARLGLTQAPDALLFGVVSRLSGQKGLDLVLDALPTLLEVGGQLALIGAGDAWFEDSFRAAAARHPGRVGVHIGHDESLAHLMQAGADALLVPSRFEPCGLTQLCALRYGAVPVVSRVGGLTDTVVDANEMALASGSATGIMFSPVTLPALETALRRTAEIFRDPEDWAGMVMAGMGTDVSWRRPARKMAALYRDLLASTPTADAGTAP</sequence>
<evidence type="ECO:0000256" key="4">
    <source>
        <dbReference type="ARBA" id="ARBA00010281"/>
    </source>
</evidence>
<evidence type="ECO:0000256" key="3">
    <source>
        <dbReference type="ARBA" id="ARBA00004964"/>
    </source>
</evidence>
<dbReference type="HAMAP" id="MF_00484">
    <property type="entry name" value="Glycogen_synth"/>
    <property type="match status" value="1"/>
</dbReference>
<comment type="function">
    <text evidence="2 8">Synthesizes alpha-1,4-glucan chains using ADP-glucose.</text>
</comment>
<proteinExistence type="inferred from homology"/>
<name>A0A4Q2RFM3_9HYPH</name>
<evidence type="ECO:0000256" key="8">
    <source>
        <dbReference type="HAMAP-Rule" id="MF_00484"/>
    </source>
</evidence>
<dbReference type="Pfam" id="PF00534">
    <property type="entry name" value="Glycos_transf_1"/>
    <property type="match status" value="1"/>
</dbReference>
<reference evidence="11 12" key="2">
    <citation type="submission" date="2019-02" db="EMBL/GenBank/DDBJ databases">
        <title>'Lichenibacterium ramalinii' gen. nov. sp. nov., 'Lichenibacterium minor' gen. nov. sp. nov.</title>
        <authorList>
            <person name="Pankratov T."/>
        </authorList>
    </citation>
    <scope>NUCLEOTIDE SEQUENCE [LARGE SCALE GENOMIC DNA]</scope>
    <source>
        <strain evidence="11 12">RmlP001</strain>
    </source>
</reference>
<dbReference type="Pfam" id="PF08323">
    <property type="entry name" value="Glyco_transf_5"/>
    <property type="match status" value="1"/>
</dbReference>
<dbReference type="PANTHER" id="PTHR45825">
    <property type="entry name" value="GRANULE-BOUND STARCH SYNTHASE 1, CHLOROPLASTIC/AMYLOPLASTIC"/>
    <property type="match status" value="1"/>
</dbReference>
<dbReference type="CDD" id="cd03791">
    <property type="entry name" value="GT5_Glycogen_synthase_DULL1-like"/>
    <property type="match status" value="1"/>
</dbReference>
<dbReference type="GO" id="GO:0004373">
    <property type="term" value="F:alpha-1,4-glucan glucosyltransferase (UDP-glucose donor) activity"/>
    <property type="evidence" value="ECO:0007669"/>
    <property type="project" value="InterPro"/>
</dbReference>
<evidence type="ECO:0000256" key="5">
    <source>
        <dbReference type="ARBA" id="ARBA00022676"/>
    </source>
</evidence>
<dbReference type="NCBIfam" id="TIGR02095">
    <property type="entry name" value="glgA"/>
    <property type="match status" value="1"/>
</dbReference>
<evidence type="ECO:0000313" key="11">
    <source>
        <dbReference type="EMBL" id="RYB06141.1"/>
    </source>
</evidence>
<feature type="domain" description="Starch synthase catalytic" evidence="10">
    <location>
        <begin position="31"/>
        <end position="263"/>
    </location>
</feature>